<gene>
    <name evidence="3" type="ORF">RRF57_008119</name>
</gene>
<comment type="caution">
    <text evidence="3">The sequence shown here is derived from an EMBL/GenBank/DDBJ whole genome shotgun (WGS) entry which is preliminary data.</text>
</comment>
<proteinExistence type="predicted"/>
<feature type="compositionally biased region" description="Low complexity" evidence="1">
    <location>
        <begin position="160"/>
        <end position="171"/>
    </location>
</feature>
<evidence type="ECO:0000313" key="3">
    <source>
        <dbReference type="EMBL" id="KAK5632405.1"/>
    </source>
</evidence>
<sequence length="202" mass="22783">MPNKLWPIKYLKSSNVTSLINMSNSDLQPTAAGDDVWTENANLIKQLYISERNSLKKVKEILESQHGFPPFPLSTYEIKLRDKLGLRKKLKKADWPAVYQRVRDRGDKETGIYINGTRIPWKKAWKEIRRSGYRSAGDSQLSQLPAGVVVRTPSPTTDAEPLLSPKNSPSKLPSPPESAEPQVAYANMTLRKPLPEAFTPRT</sequence>
<dbReference type="Proteomes" id="UP001305414">
    <property type="component" value="Unassembled WGS sequence"/>
</dbReference>
<organism evidence="3 4">
    <name type="scientific">Xylaria bambusicola</name>
    <dbReference type="NCBI Taxonomy" id="326684"/>
    <lineage>
        <taxon>Eukaryota</taxon>
        <taxon>Fungi</taxon>
        <taxon>Dikarya</taxon>
        <taxon>Ascomycota</taxon>
        <taxon>Pezizomycotina</taxon>
        <taxon>Sordariomycetes</taxon>
        <taxon>Xylariomycetidae</taxon>
        <taxon>Xylariales</taxon>
        <taxon>Xylariaceae</taxon>
        <taxon>Xylaria</taxon>
    </lineage>
</organism>
<evidence type="ECO:0000259" key="2">
    <source>
        <dbReference type="Pfam" id="PF14420"/>
    </source>
</evidence>
<dbReference type="EMBL" id="JAWHQM010000024">
    <property type="protein sequence ID" value="KAK5632405.1"/>
    <property type="molecule type" value="Genomic_DNA"/>
</dbReference>
<protein>
    <recommendedName>
        <fullName evidence="2">Clr5 domain-containing protein</fullName>
    </recommendedName>
</protein>
<dbReference type="Pfam" id="PF14420">
    <property type="entry name" value="Clr5"/>
    <property type="match status" value="1"/>
</dbReference>
<feature type="domain" description="Clr5" evidence="2">
    <location>
        <begin position="35"/>
        <end position="70"/>
    </location>
</feature>
<dbReference type="AlphaFoldDB" id="A0AAN7Z0E3"/>
<reference evidence="3 4" key="1">
    <citation type="submission" date="2023-10" db="EMBL/GenBank/DDBJ databases">
        <title>Draft genome sequence of Xylaria bambusicola isolate GMP-LS, the root and basal stem rot pathogen of sugarcane in Indonesia.</title>
        <authorList>
            <person name="Selvaraj P."/>
            <person name="Muralishankar V."/>
            <person name="Muruganantham S."/>
            <person name="Sp S."/>
            <person name="Haryani S."/>
            <person name="Lau K.J.X."/>
            <person name="Naqvi N.I."/>
        </authorList>
    </citation>
    <scope>NUCLEOTIDE SEQUENCE [LARGE SCALE GENOMIC DNA]</scope>
    <source>
        <strain evidence="3">GMP-LS</strain>
    </source>
</reference>
<evidence type="ECO:0000256" key="1">
    <source>
        <dbReference type="SAM" id="MobiDB-lite"/>
    </source>
</evidence>
<dbReference type="InterPro" id="IPR025676">
    <property type="entry name" value="Clr5_dom"/>
</dbReference>
<feature type="region of interest" description="Disordered" evidence="1">
    <location>
        <begin position="144"/>
        <end position="182"/>
    </location>
</feature>
<evidence type="ECO:0000313" key="4">
    <source>
        <dbReference type="Proteomes" id="UP001305414"/>
    </source>
</evidence>
<name>A0AAN7Z0E3_9PEZI</name>
<accession>A0AAN7Z0E3</accession>
<keyword evidence="4" id="KW-1185">Reference proteome</keyword>